<dbReference type="AlphaFoldDB" id="A0A1J9RPA9"/>
<dbReference type="PANTHER" id="PTHR43591:SF10">
    <property type="entry name" value="ABC TRANSMEMBRANE TYPE-1 DOMAIN-CONTAINING PROTEIN-RELATED"/>
    <property type="match status" value="1"/>
</dbReference>
<dbReference type="GO" id="GO:0008168">
    <property type="term" value="F:methyltransferase activity"/>
    <property type="evidence" value="ECO:0007669"/>
    <property type="project" value="UniProtKB-KW"/>
</dbReference>
<dbReference type="CDD" id="cd02440">
    <property type="entry name" value="AdoMet_MTases"/>
    <property type="match status" value="1"/>
</dbReference>
<dbReference type="OrthoDB" id="2013972at2759"/>
<feature type="compositionally biased region" description="Acidic residues" evidence="1">
    <location>
        <begin position="17"/>
        <end position="27"/>
    </location>
</feature>
<accession>A0A1J9RPA9</accession>
<evidence type="ECO:0000313" key="2">
    <source>
        <dbReference type="EMBL" id="OJD29405.1"/>
    </source>
</evidence>
<comment type="caution">
    <text evidence="2">The sequence shown here is derived from an EMBL/GenBank/DDBJ whole genome shotgun (WGS) entry which is preliminary data.</text>
</comment>
<evidence type="ECO:0000256" key="1">
    <source>
        <dbReference type="SAM" id="MobiDB-lite"/>
    </source>
</evidence>
<name>A0A1J9RPA9_9PEZI</name>
<protein>
    <submittedName>
        <fullName evidence="2">Sam dependent methyltransferase</fullName>
    </submittedName>
</protein>
<keyword evidence="2" id="KW-0489">Methyltransferase</keyword>
<evidence type="ECO:0000313" key="3">
    <source>
        <dbReference type="Proteomes" id="UP000183809"/>
    </source>
</evidence>
<dbReference type="Proteomes" id="UP000183809">
    <property type="component" value="Unassembled WGS sequence"/>
</dbReference>
<dbReference type="STRING" id="236234.A0A1J9RPA9"/>
<dbReference type="Pfam" id="PF13489">
    <property type="entry name" value="Methyltransf_23"/>
    <property type="match status" value="1"/>
</dbReference>
<keyword evidence="3" id="KW-1185">Reference proteome</keyword>
<organism evidence="2 3">
    <name type="scientific">Diplodia corticola</name>
    <dbReference type="NCBI Taxonomy" id="236234"/>
    <lineage>
        <taxon>Eukaryota</taxon>
        <taxon>Fungi</taxon>
        <taxon>Dikarya</taxon>
        <taxon>Ascomycota</taxon>
        <taxon>Pezizomycotina</taxon>
        <taxon>Dothideomycetes</taxon>
        <taxon>Dothideomycetes incertae sedis</taxon>
        <taxon>Botryosphaeriales</taxon>
        <taxon>Botryosphaeriaceae</taxon>
        <taxon>Diplodia</taxon>
    </lineage>
</organism>
<reference evidence="2 3" key="1">
    <citation type="submission" date="2016-10" db="EMBL/GenBank/DDBJ databases">
        <title>Proteomics and genomics reveal pathogen-plant mechanisms compatible with a hemibiotrophic lifestyle of Diplodia corticola.</title>
        <authorList>
            <person name="Fernandes I."/>
            <person name="De Jonge R."/>
            <person name="Van De Peer Y."/>
            <person name="Devreese B."/>
            <person name="Alves A."/>
            <person name="Esteves A.C."/>
        </authorList>
    </citation>
    <scope>NUCLEOTIDE SEQUENCE [LARGE SCALE GENOMIC DNA]</scope>
    <source>
        <strain evidence="2 3">CBS 112549</strain>
    </source>
</reference>
<sequence length="335" mass="37549">MADDDNDDTPHAGCDSGIEDGDDDDLASETTSVHSSIYRYRFENGRRYHAYRDGEYWGPNDEKAQDHLDIAHNLWLKTLDGKLFLAPLPAEIGKVLDVGCGTGIWAIDLADAHPTADVTGTDLSPTQPSWVPPNCRFEVDDAADTPWTWRSGTFDFIHVRSLFGCVGDWRAFYAEARRCLKPGGYIEHVEMGRRFKGAGEDGSGLPADSALAQLDGLGEEACRRIGKPGDVVYRMKGWLEEGGGWEDVTQVEYRWPTGPWARDARMKELGRWSRLHLLEGVENWTLAMLTRVLGYSFEEAQVWIAKIKADVRDPAVRAYHDMYVCYARKPEEGGS</sequence>
<dbReference type="GeneID" id="31019734"/>
<dbReference type="RefSeq" id="XP_020125665.1">
    <property type="nucleotide sequence ID" value="XM_020279471.1"/>
</dbReference>
<proteinExistence type="predicted"/>
<dbReference type="Gene3D" id="3.40.50.150">
    <property type="entry name" value="Vaccinia Virus protein VP39"/>
    <property type="match status" value="1"/>
</dbReference>
<dbReference type="PANTHER" id="PTHR43591">
    <property type="entry name" value="METHYLTRANSFERASE"/>
    <property type="match status" value="1"/>
</dbReference>
<dbReference type="GO" id="GO:0032259">
    <property type="term" value="P:methylation"/>
    <property type="evidence" value="ECO:0007669"/>
    <property type="project" value="UniProtKB-KW"/>
</dbReference>
<feature type="region of interest" description="Disordered" evidence="1">
    <location>
        <begin position="1"/>
        <end position="30"/>
    </location>
</feature>
<dbReference type="SUPFAM" id="SSF53335">
    <property type="entry name" value="S-adenosyl-L-methionine-dependent methyltransferases"/>
    <property type="match status" value="1"/>
</dbReference>
<gene>
    <name evidence="2" type="ORF">BKCO1_8100034</name>
</gene>
<dbReference type="EMBL" id="MNUE01000081">
    <property type="protein sequence ID" value="OJD29405.1"/>
    <property type="molecule type" value="Genomic_DNA"/>
</dbReference>
<dbReference type="InterPro" id="IPR029063">
    <property type="entry name" value="SAM-dependent_MTases_sf"/>
</dbReference>
<keyword evidence="2" id="KW-0808">Transferase</keyword>